<evidence type="ECO:0000313" key="1">
    <source>
        <dbReference type="EMBL" id="MDG9698761.1"/>
    </source>
</evidence>
<sequence>MKPSPFAIETCAEPGWKKPQAARVHAFHPFSEFEQALCAAHFSRNNPSGIKSGILNTASW</sequence>
<proteinExistence type="predicted"/>
<comment type="caution">
    <text evidence="1">The sequence shown here is derived from an EMBL/GenBank/DDBJ whole genome shotgun (WGS) entry which is preliminary data.</text>
</comment>
<gene>
    <name evidence="1" type="ORF">QB898_03330</name>
</gene>
<dbReference type="RefSeq" id="WP_279523782.1">
    <property type="nucleotide sequence ID" value="NZ_JARVII010000004.1"/>
</dbReference>
<dbReference type="Proteomes" id="UP001237156">
    <property type="component" value="Unassembled WGS sequence"/>
</dbReference>
<reference evidence="1 2" key="1">
    <citation type="submission" date="2023-04" db="EMBL/GenBank/DDBJ databases">
        <title>Ottowia paracancer sp. nov., isolated from human stomach.</title>
        <authorList>
            <person name="Song Y."/>
        </authorList>
    </citation>
    <scope>NUCLEOTIDE SEQUENCE [LARGE SCALE GENOMIC DNA]</scope>
    <source>
        <strain evidence="1 2">10c7w1</strain>
    </source>
</reference>
<dbReference type="EMBL" id="JARVII010000004">
    <property type="protein sequence ID" value="MDG9698761.1"/>
    <property type="molecule type" value="Genomic_DNA"/>
</dbReference>
<accession>A0AAW6RJH9</accession>
<dbReference type="AlphaFoldDB" id="A0AAW6RJH9"/>
<keyword evidence="2" id="KW-1185">Reference proteome</keyword>
<protein>
    <submittedName>
        <fullName evidence="1">Uncharacterized protein</fullName>
    </submittedName>
</protein>
<organism evidence="1 2">
    <name type="scientific">Ottowia cancrivicina</name>
    <dbReference type="NCBI Taxonomy" id="3040346"/>
    <lineage>
        <taxon>Bacteria</taxon>
        <taxon>Pseudomonadati</taxon>
        <taxon>Pseudomonadota</taxon>
        <taxon>Betaproteobacteria</taxon>
        <taxon>Burkholderiales</taxon>
        <taxon>Comamonadaceae</taxon>
        <taxon>Ottowia</taxon>
    </lineage>
</organism>
<name>A0AAW6RJH9_9BURK</name>
<evidence type="ECO:0000313" key="2">
    <source>
        <dbReference type="Proteomes" id="UP001237156"/>
    </source>
</evidence>